<evidence type="ECO:0008006" key="4">
    <source>
        <dbReference type="Google" id="ProtNLM"/>
    </source>
</evidence>
<feature type="compositionally biased region" description="Basic and acidic residues" evidence="1">
    <location>
        <begin position="368"/>
        <end position="379"/>
    </location>
</feature>
<feature type="region of interest" description="Disordered" evidence="1">
    <location>
        <begin position="107"/>
        <end position="160"/>
    </location>
</feature>
<feature type="compositionally biased region" description="Low complexity" evidence="1">
    <location>
        <begin position="113"/>
        <end position="130"/>
    </location>
</feature>
<dbReference type="FunCoup" id="A0A1Q3DB68">
    <property type="interactions" value="400"/>
</dbReference>
<feature type="region of interest" description="Disordered" evidence="1">
    <location>
        <begin position="275"/>
        <end position="318"/>
    </location>
</feature>
<feature type="compositionally biased region" description="Polar residues" evidence="1">
    <location>
        <begin position="275"/>
        <end position="309"/>
    </location>
</feature>
<feature type="compositionally biased region" description="Basic residues" evidence="1">
    <location>
        <begin position="425"/>
        <end position="434"/>
    </location>
</feature>
<sequence length="1204" mass="133134">MDSRTLLDHALFQLTPTRTRCDLLIFAGERNEKLASGLLEPFVLHLKCAKDQISKGGYSITLTPTTRVATWFTKATLQRFVRFISTPEVLERFVTLEREIEQIERSVQSNELSNAAGATEAEGNESAAAGISQKSNASSKSKGESDGTNDTTQEENSKVHLQRVLENRKAVLCKEQAMAYARALVAGYEPEYVDNLISFADAFGAARLREACINFMELCKKKNEDRLWMDEIAAMQAFSRAELPYMGTSGIILAGEENDPGQNLMINVGGKQNSVVDPLASDSTPSQGSSDITPDSSMPTSTQVTSTDGKAQAPMSWPNHLPQYMNNFQGPFYNHLPPYQGYLYPGVPAAPPYYPGNMQWPPNMENSNLDHDREPDDHKSHKSSSRHKKKSSRGKGQESSMQDGSIEQSDSSSEVESEEVIEQVHKKKHGKKSSRTVVIRNINYITSKRKGEKGSDSAETSDEEGLIDGDSLKQQVEEAVGSLEKQQKLTKRHHKKQNGTKHHGSVGVADLEIEDAAANKSEVERRNGNWDAFQTLLMQDKDSDAVGMESRPLQVQEEYFATNSSISLDLESEGLIKQKAISSDSFIATDKDTANEAPRCIENFETGENVSPIIKKRDNTYEELLFSQRIEESGNDAKSPLSGYTSRSSVMKGRTEGDWFDSNQTNNSANQSESIDLKIFDGDYASALAGNRTQREKNDRDVLVDDSFMVQGRLWDHQSESYLRTDLSMAPDIVEATQYENGTPEIRDKLEAIGTYEPDDLNMVLDRDSITEHAVASWTPELDYENILSAEAIERHSDMETTGRVDDKGSNMSKKSGIAAGKVSSKEARSKIINGSLAKSKTDSISRNRKPSSVSRPLVHKSKLDKDEENRKRMEELRIQRLKRIAERSAPTGSSSATSRKTGTENKSVKTSIRNEKGKVQSPSQETKKLQKPVLRSSTIDRLATARTTQKVSSSPSELGQPKKATSKPNGTATTLSQKTAHAENKQPIPNKVKPSDKIFGTNSLSKATDSDVVEKKDIVEALAALPVDSAAAPTQTTDAFVDFKDIKELHGIPLIEKNEAKMTPQGNSLDDRSCHQDLPQRDSSVPALDDPAKLHHLIGDDKTVSDDHCEYPTEMITHDTPASPNNSSEPVLNNNENVAVKETILLHEISEIEVSTPPPSDETNTDPIHFRKKWNDDETSPKAAKGFRKLLLFGRKSKISTTN</sequence>
<feature type="compositionally biased region" description="Basic and acidic residues" evidence="1">
    <location>
        <begin position="902"/>
        <end position="919"/>
    </location>
</feature>
<proteinExistence type="predicted"/>
<feature type="compositionally biased region" description="Polar residues" evidence="1">
    <location>
        <begin position="936"/>
        <end position="958"/>
    </location>
</feature>
<feature type="compositionally biased region" description="Basic residues" evidence="1">
    <location>
        <begin position="488"/>
        <end position="504"/>
    </location>
</feature>
<feature type="compositionally biased region" description="Polar residues" evidence="1">
    <location>
        <begin position="891"/>
        <end position="901"/>
    </location>
</feature>
<reference evidence="3" key="1">
    <citation type="submission" date="2016-04" db="EMBL/GenBank/DDBJ databases">
        <title>Cephalotus genome sequencing.</title>
        <authorList>
            <person name="Fukushima K."/>
            <person name="Hasebe M."/>
            <person name="Fang X."/>
        </authorList>
    </citation>
    <scope>NUCLEOTIDE SEQUENCE [LARGE SCALE GENOMIC DNA]</scope>
    <source>
        <strain evidence="3">cv. St1</strain>
    </source>
</reference>
<dbReference type="GO" id="GO:0009416">
    <property type="term" value="P:response to light stimulus"/>
    <property type="evidence" value="ECO:0007669"/>
    <property type="project" value="TreeGrafter"/>
</dbReference>
<feature type="compositionally biased region" description="Basic and acidic residues" evidence="1">
    <location>
        <begin position="1070"/>
        <end position="1081"/>
    </location>
</feature>
<feature type="compositionally biased region" description="Basic residues" evidence="1">
    <location>
        <begin position="380"/>
        <end position="393"/>
    </location>
</feature>
<dbReference type="STRING" id="3775.A0A1Q3DB68"/>
<evidence type="ECO:0000313" key="3">
    <source>
        <dbReference type="Proteomes" id="UP000187406"/>
    </source>
</evidence>
<dbReference type="AlphaFoldDB" id="A0A1Q3DB68"/>
<comment type="caution">
    <text evidence="2">The sequence shown here is derived from an EMBL/GenBank/DDBJ whole genome shotgun (WGS) entry which is preliminary data.</text>
</comment>
<feature type="region of interest" description="Disordered" evidence="1">
    <location>
        <begin position="1063"/>
        <end position="1089"/>
    </location>
</feature>
<gene>
    <name evidence="2" type="ORF">CFOL_v3_33089</name>
</gene>
<evidence type="ECO:0000313" key="2">
    <source>
        <dbReference type="EMBL" id="GAV89675.1"/>
    </source>
</evidence>
<feature type="compositionally biased region" description="Polar residues" evidence="1">
    <location>
        <begin position="132"/>
        <end position="151"/>
    </location>
</feature>
<feature type="compositionally biased region" description="Polar residues" evidence="1">
    <location>
        <begin position="967"/>
        <end position="980"/>
    </location>
</feature>
<dbReference type="InParanoid" id="A0A1Q3DB68"/>
<feature type="compositionally biased region" description="Basic and acidic residues" evidence="1">
    <location>
        <begin position="862"/>
        <end position="887"/>
    </location>
</feature>
<accession>A0A1Q3DB68</accession>
<dbReference type="OrthoDB" id="2020180at2759"/>
<keyword evidence="3" id="KW-1185">Reference proteome</keyword>
<feature type="region of interest" description="Disordered" evidence="1">
    <location>
        <begin position="1154"/>
        <end position="1182"/>
    </location>
</feature>
<name>A0A1Q3DB68_CEPFO</name>
<feature type="region of interest" description="Disordered" evidence="1">
    <location>
        <begin position="798"/>
        <end position="998"/>
    </location>
</feature>
<organism evidence="2 3">
    <name type="scientific">Cephalotus follicularis</name>
    <name type="common">Albany pitcher plant</name>
    <dbReference type="NCBI Taxonomy" id="3775"/>
    <lineage>
        <taxon>Eukaryota</taxon>
        <taxon>Viridiplantae</taxon>
        <taxon>Streptophyta</taxon>
        <taxon>Embryophyta</taxon>
        <taxon>Tracheophyta</taxon>
        <taxon>Spermatophyta</taxon>
        <taxon>Magnoliopsida</taxon>
        <taxon>eudicotyledons</taxon>
        <taxon>Gunneridae</taxon>
        <taxon>Pentapetalae</taxon>
        <taxon>rosids</taxon>
        <taxon>fabids</taxon>
        <taxon>Oxalidales</taxon>
        <taxon>Cephalotaceae</taxon>
        <taxon>Cephalotus</taxon>
    </lineage>
</organism>
<dbReference type="EMBL" id="BDDD01005667">
    <property type="protein sequence ID" value="GAV89675.1"/>
    <property type="molecule type" value="Genomic_DNA"/>
</dbReference>
<dbReference type="PANTHER" id="PTHR31008">
    <property type="entry name" value="COP1-INTERACTING PROTEIN-RELATED"/>
    <property type="match status" value="1"/>
</dbReference>
<evidence type="ECO:0000256" key="1">
    <source>
        <dbReference type="SAM" id="MobiDB-lite"/>
    </source>
</evidence>
<feature type="region of interest" description="Disordered" evidence="1">
    <location>
        <begin position="358"/>
        <end position="513"/>
    </location>
</feature>
<dbReference type="PANTHER" id="PTHR31008:SF4">
    <property type="entry name" value="COP1-INTERACTING PROTEIN 7"/>
    <property type="match status" value="1"/>
</dbReference>
<dbReference type="Proteomes" id="UP000187406">
    <property type="component" value="Unassembled WGS sequence"/>
</dbReference>
<feature type="compositionally biased region" description="Basic and acidic residues" evidence="1">
    <location>
        <begin position="798"/>
        <end position="809"/>
    </location>
</feature>
<protein>
    <recommendedName>
        <fullName evidence="4">COP1-interacting protein 7</fullName>
    </recommendedName>
</protein>
<dbReference type="GO" id="GO:0045893">
    <property type="term" value="P:positive regulation of DNA-templated transcription"/>
    <property type="evidence" value="ECO:0007669"/>
    <property type="project" value="TreeGrafter"/>
</dbReference>